<evidence type="ECO:0000313" key="2">
    <source>
        <dbReference type="Proteomes" id="UP001157502"/>
    </source>
</evidence>
<gene>
    <name evidence="1" type="ORF">DPEC_G00228930</name>
</gene>
<name>A0ACC2G112_DALPE</name>
<organism evidence="1 2">
    <name type="scientific">Dallia pectoralis</name>
    <name type="common">Alaska blackfish</name>
    <dbReference type="NCBI Taxonomy" id="75939"/>
    <lineage>
        <taxon>Eukaryota</taxon>
        <taxon>Metazoa</taxon>
        <taxon>Chordata</taxon>
        <taxon>Craniata</taxon>
        <taxon>Vertebrata</taxon>
        <taxon>Euteleostomi</taxon>
        <taxon>Actinopterygii</taxon>
        <taxon>Neopterygii</taxon>
        <taxon>Teleostei</taxon>
        <taxon>Protacanthopterygii</taxon>
        <taxon>Esociformes</taxon>
        <taxon>Umbridae</taxon>
        <taxon>Dallia</taxon>
    </lineage>
</organism>
<reference evidence="1" key="1">
    <citation type="submission" date="2021-05" db="EMBL/GenBank/DDBJ databases">
        <authorList>
            <person name="Pan Q."/>
            <person name="Jouanno E."/>
            <person name="Zahm M."/>
            <person name="Klopp C."/>
            <person name="Cabau C."/>
            <person name="Louis A."/>
            <person name="Berthelot C."/>
            <person name="Parey E."/>
            <person name="Roest Crollius H."/>
            <person name="Montfort J."/>
            <person name="Robinson-Rechavi M."/>
            <person name="Bouchez O."/>
            <person name="Lampietro C."/>
            <person name="Lopez Roques C."/>
            <person name="Donnadieu C."/>
            <person name="Postlethwait J."/>
            <person name="Bobe J."/>
            <person name="Dillon D."/>
            <person name="Chandos A."/>
            <person name="von Hippel F."/>
            <person name="Guiguen Y."/>
        </authorList>
    </citation>
    <scope>NUCLEOTIDE SEQUENCE</scope>
    <source>
        <strain evidence="1">YG-Jan2019</strain>
    </source>
</reference>
<accession>A0ACC2G112</accession>
<evidence type="ECO:0000313" key="1">
    <source>
        <dbReference type="EMBL" id="KAJ7997433.1"/>
    </source>
</evidence>
<dbReference type="EMBL" id="CM055746">
    <property type="protein sequence ID" value="KAJ7997433.1"/>
    <property type="molecule type" value="Genomic_DNA"/>
</dbReference>
<proteinExistence type="predicted"/>
<dbReference type="Proteomes" id="UP001157502">
    <property type="component" value="Chromosome 19"/>
</dbReference>
<protein>
    <submittedName>
        <fullName evidence="1">Uncharacterized protein</fullName>
    </submittedName>
</protein>
<sequence length="175" mass="19497">MSYSELLVNFTGQNVKEFTITGFDHLSHQKLLGFLIFFTYFLVLLGSGTNICIIATDRRLHTPMYILIFNLALVDIMYTSSVSITMISVLLAEIKTISYCSCISSMYFYHLGGIEECLALSLMALDRTIAVSSPLRYHSILTNLRISLMIIASWLIGFLVMGVFGAQVYGCSVSS</sequence>
<comment type="caution">
    <text evidence="1">The sequence shown here is derived from an EMBL/GenBank/DDBJ whole genome shotgun (WGS) entry which is preliminary data.</text>
</comment>
<keyword evidence="2" id="KW-1185">Reference proteome</keyword>